<name>A0A8E2ERX8_9PEZI</name>
<dbReference type="Gene3D" id="2.170.260.10">
    <property type="entry name" value="paz domain"/>
    <property type="match status" value="1"/>
</dbReference>
<sequence>MLAAEYSPSHRSHSCEADSIRVMLSLVYDGGIPLQSYKRCIQGDSALESIFCNTAQVDRALNIITTKAARKDAPDDFATIQRGENRCYLKAGAEDPGHGRITNRGYFLTVKPAMGSAMLNVSITMGIFLKPILLSDFMESFGTKNFGKLGLALKGVMVHIDYTRGKDNETKINSEERRIKNIWSFKLSVGLQTFKIDAYEETTSISIKTYLEKTYSLVVSKSHPFCVNLGGTKGNES</sequence>
<accession>A0A8E2ERX8</accession>
<dbReference type="EMBL" id="KV750707">
    <property type="protein sequence ID" value="OCL03578.1"/>
    <property type="molecule type" value="Genomic_DNA"/>
</dbReference>
<keyword evidence="2" id="KW-1185">Reference proteome</keyword>
<dbReference type="SUPFAM" id="SSF101690">
    <property type="entry name" value="PAZ domain"/>
    <property type="match status" value="1"/>
</dbReference>
<dbReference type="AlphaFoldDB" id="A0A8E2ERX8"/>
<dbReference type="InterPro" id="IPR036085">
    <property type="entry name" value="PAZ_dom_sf"/>
</dbReference>
<organism evidence="1 2">
    <name type="scientific">Glonium stellatum</name>
    <dbReference type="NCBI Taxonomy" id="574774"/>
    <lineage>
        <taxon>Eukaryota</taxon>
        <taxon>Fungi</taxon>
        <taxon>Dikarya</taxon>
        <taxon>Ascomycota</taxon>
        <taxon>Pezizomycotina</taxon>
        <taxon>Dothideomycetes</taxon>
        <taxon>Pleosporomycetidae</taxon>
        <taxon>Gloniales</taxon>
        <taxon>Gloniaceae</taxon>
        <taxon>Glonium</taxon>
    </lineage>
</organism>
<gene>
    <name evidence="1" type="ORF">AOQ84DRAFT_227163</name>
</gene>
<dbReference type="OrthoDB" id="10252740at2759"/>
<dbReference type="Proteomes" id="UP000250140">
    <property type="component" value="Unassembled WGS sequence"/>
</dbReference>
<protein>
    <submittedName>
        <fullName evidence="1">Uncharacterized protein</fullName>
    </submittedName>
</protein>
<proteinExistence type="predicted"/>
<evidence type="ECO:0000313" key="2">
    <source>
        <dbReference type="Proteomes" id="UP000250140"/>
    </source>
</evidence>
<evidence type="ECO:0000313" key="1">
    <source>
        <dbReference type="EMBL" id="OCL03578.1"/>
    </source>
</evidence>
<reference evidence="1 2" key="1">
    <citation type="journal article" date="2016" name="Nat. Commun.">
        <title>Ectomycorrhizal ecology is imprinted in the genome of the dominant symbiotic fungus Cenococcum geophilum.</title>
        <authorList>
            <consortium name="DOE Joint Genome Institute"/>
            <person name="Peter M."/>
            <person name="Kohler A."/>
            <person name="Ohm R.A."/>
            <person name="Kuo A."/>
            <person name="Krutzmann J."/>
            <person name="Morin E."/>
            <person name="Arend M."/>
            <person name="Barry K.W."/>
            <person name="Binder M."/>
            <person name="Choi C."/>
            <person name="Clum A."/>
            <person name="Copeland A."/>
            <person name="Grisel N."/>
            <person name="Haridas S."/>
            <person name="Kipfer T."/>
            <person name="LaButti K."/>
            <person name="Lindquist E."/>
            <person name="Lipzen A."/>
            <person name="Maire R."/>
            <person name="Meier B."/>
            <person name="Mihaltcheva S."/>
            <person name="Molinier V."/>
            <person name="Murat C."/>
            <person name="Poggeler S."/>
            <person name="Quandt C.A."/>
            <person name="Sperisen C."/>
            <person name="Tritt A."/>
            <person name="Tisserant E."/>
            <person name="Crous P.W."/>
            <person name="Henrissat B."/>
            <person name="Nehls U."/>
            <person name="Egli S."/>
            <person name="Spatafora J.W."/>
            <person name="Grigoriev I.V."/>
            <person name="Martin F.M."/>
        </authorList>
    </citation>
    <scope>NUCLEOTIDE SEQUENCE [LARGE SCALE GENOMIC DNA]</scope>
    <source>
        <strain evidence="1 2">CBS 207.34</strain>
    </source>
</reference>